<accession>A0A328X1N1</accession>
<dbReference type="SUPFAM" id="SSF56935">
    <property type="entry name" value="Porins"/>
    <property type="match status" value="1"/>
</dbReference>
<keyword evidence="2" id="KW-0472">Membrane</keyword>
<keyword evidence="3" id="KW-0998">Cell outer membrane</keyword>
<evidence type="ECO:0000313" key="5">
    <source>
        <dbReference type="Proteomes" id="UP000249518"/>
    </source>
</evidence>
<dbReference type="EMBL" id="QLSV01000004">
    <property type="protein sequence ID" value="RAR49119.1"/>
    <property type="molecule type" value="Genomic_DNA"/>
</dbReference>
<evidence type="ECO:0000256" key="2">
    <source>
        <dbReference type="ARBA" id="ARBA00023136"/>
    </source>
</evidence>
<evidence type="ECO:0000256" key="1">
    <source>
        <dbReference type="ARBA" id="ARBA00004442"/>
    </source>
</evidence>
<evidence type="ECO:0000256" key="3">
    <source>
        <dbReference type="ARBA" id="ARBA00023237"/>
    </source>
</evidence>
<comment type="subcellular location">
    <subcellularLocation>
        <location evidence="1">Cell outer membrane</location>
    </subcellularLocation>
</comment>
<comment type="caution">
    <text evidence="4">The sequence shown here is derived from an EMBL/GenBank/DDBJ whole genome shotgun (WGS) entry which is preliminary data.</text>
</comment>
<sequence>MKDMKISTLNKSIVVVLFLISQIGFSQKKDENIGTEVVNVVKPYSATISDAFKVKETPSLDDDDNSKKEEIKYNIFSFPVASTFTPAKGKAAGVDKPKKEKLFSNYATLGFGNYGRILGELFVTEQLSQTDYVGGMLRHHSSQGGIDEAILDDKFYTTSLDLTYGSQQRNFNWNADLGYQHQVYNWYGIDQNYFNREEAFYVAIDPSHTYHNFNLGGKIGFEDSFFTGASLQYNRFWDNYGSAENRFLVKPSFEFDIMDAAVKTNVIGDYVSGSFERNYFNLNEIKYGFTNFGLNPSISLTQDDWAFDVGVSLFYSADIENSKSKFFIYPKITASYKLVGDLMIFYAGADGNLQQNTYRDFTNENPFLSPTLFIAPTSKPYDVFAGLKGKLAGNVSYNVRGSFAQENDKALFRNNVFPMTTDPALPNDVEPYAFGNSFDVVYDDVKTLSFFGELKADLSKNISAGINGTFRSLSAKDQAEVWNLPSITFGANVDANITEKWYAGLNLFFVGERKDQVIAPDVLNDPAFYAFATKTLDSYFDVNANVGYKYNERLSLFLRGNNLLNQSYERWLNYPAQQIQVVLGANYKFDF</sequence>
<reference evidence="4 5" key="1">
    <citation type="submission" date="2018-06" db="EMBL/GenBank/DDBJ databases">
        <title>Genomic Encyclopedia of Type Strains, Phase III (KMG-III): the genomes of soil and plant-associated and newly described type strains.</title>
        <authorList>
            <person name="Whitman W."/>
        </authorList>
    </citation>
    <scope>NUCLEOTIDE SEQUENCE [LARGE SCALE GENOMIC DNA]</scope>
    <source>
        <strain evidence="4 5">CGMCC 1.12504</strain>
    </source>
</reference>
<evidence type="ECO:0000313" key="4">
    <source>
        <dbReference type="EMBL" id="RAR49119.1"/>
    </source>
</evidence>
<protein>
    <submittedName>
        <fullName evidence="4">Uncharacterized protein</fullName>
    </submittedName>
</protein>
<dbReference type="InterPro" id="IPR036942">
    <property type="entry name" value="Beta-barrel_TonB_sf"/>
</dbReference>
<organism evidence="4 5">
    <name type="scientific">Flavobacterium lacus</name>
    <dbReference type="NCBI Taxonomy" id="1353778"/>
    <lineage>
        <taxon>Bacteria</taxon>
        <taxon>Pseudomonadati</taxon>
        <taxon>Bacteroidota</taxon>
        <taxon>Flavobacteriia</taxon>
        <taxon>Flavobacteriales</taxon>
        <taxon>Flavobacteriaceae</taxon>
        <taxon>Flavobacterium</taxon>
    </lineage>
</organism>
<dbReference type="AlphaFoldDB" id="A0A328X1N1"/>
<proteinExistence type="predicted"/>
<dbReference type="GO" id="GO:0009279">
    <property type="term" value="C:cell outer membrane"/>
    <property type="evidence" value="ECO:0007669"/>
    <property type="project" value="UniProtKB-SubCell"/>
</dbReference>
<keyword evidence="5" id="KW-1185">Reference proteome</keyword>
<name>A0A328X1N1_9FLAO</name>
<dbReference type="Gene3D" id="2.40.170.20">
    <property type="entry name" value="TonB-dependent receptor, beta-barrel domain"/>
    <property type="match status" value="1"/>
</dbReference>
<gene>
    <name evidence="4" type="ORF">B0I10_104264</name>
</gene>
<dbReference type="Proteomes" id="UP000249518">
    <property type="component" value="Unassembled WGS sequence"/>
</dbReference>